<dbReference type="Proteomes" id="UP000229847">
    <property type="component" value="Unassembled WGS sequence"/>
</dbReference>
<organism evidence="1 2">
    <name type="scientific">Candidatus Woesebacteria bacterium CG22_combo_CG10-13_8_21_14_all_39_10</name>
    <dbReference type="NCBI Taxonomy" id="1975059"/>
    <lineage>
        <taxon>Bacteria</taxon>
        <taxon>Candidatus Woeseibacteriota</taxon>
    </lineage>
</organism>
<accession>A0A2H0BJL5</accession>
<dbReference type="AlphaFoldDB" id="A0A2H0BJL5"/>
<gene>
    <name evidence="1" type="ORF">COX03_01240</name>
</gene>
<sequence>MLRQEILEQRPEVQTGEPRLSMPEIGQHVHRLIQVFKERVRQTSELAEPLQELYLNGKLNVEHEIEFSKLGFDYKVYLLAGGEREELEISKYPKKIKDHGWLLERVDLIAHVDRETVQFVGDGIQHAKLTNDEKSDVSANTNTAVQRVEEFLTTNFGNG</sequence>
<reference evidence="1 2" key="1">
    <citation type="submission" date="2017-09" db="EMBL/GenBank/DDBJ databases">
        <title>Depth-based differentiation of microbial function through sediment-hosted aquifers and enrichment of novel symbionts in the deep terrestrial subsurface.</title>
        <authorList>
            <person name="Probst A.J."/>
            <person name="Ladd B."/>
            <person name="Jarett J.K."/>
            <person name="Geller-Mcgrath D.E."/>
            <person name="Sieber C.M."/>
            <person name="Emerson J.B."/>
            <person name="Anantharaman K."/>
            <person name="Thomas B.C."/>
            <person name="Malmstrom R."/>
            <person name="Stieglmeier M."/>
            <person name="Klingl A."/>
            <person name="Woyke T."/>
            <person name="Ryan C.M."/>
            <person name="Banfield J.F."/>
        </authorList>
    </citation>
    <scope>NUCLEOTIDE SEQUENCE [LARGE SCALE GENOMIC DNA]</scope>
    <source>
        <strain evidence="1">CG22_combo_CG10-13_8_21_14_all_39_10</strain>
    </source>
</reference>
<name>A0A2H0BJL5_9BACT</name>
<evidence type="ECO:0000313" key="2">
    <source>
        <dbReference type="Proteomes" id="UP000229847"/>
    </source>
</evidence>
<evidence type="ECO:0000313" key="1">
    <source>
        <dbReference type="EMBL" id="PIP57794.1"/>
    </source>
</evidence>
<protein>
    <submittedName>
        <fullName evidence="1">Uncharacterized protein</fullName>
    </submittedName>
</protein>
<comment type="caution">
    <text evidence="1">The sequence shown here is derived from an EMBL/GenBank/DDBJ whole genome shotgun (WGS) entry which is preliminary data.</text>
</comment>
<dbReference type="EMBL" id="PCSW01000036">
    <property type="protein sequence ID" value="PIP57794.1"/>
    <property type="molecule type" value="Genomic_DNA"/>
</dbReference>
<proteinExistence type="predicted"/>